<evidence type="ECO:0000313" key="1">
    <source>
        <dbReference type="EMBL" id="SPD48898.1"/>
    </source>
</evidence>
<keyword evidence="1" id="KW-0614">Plasmid</keyword>
<name>A0A375HDD6_9BURK</name>
<dbReference type="EMBL" id="LT984809">
    <property type="protein sequence ID" value="SPD48898.1"/>
    <property type="molecule type" value="Genomic_DNA"/>
</dbReference>
<geneLocation type="plasmid" evidence="1">
    <name>I</name>
</geneLocation>
<organism evidence="1">
    <name type="scientific">Cupriavidus taiwanensis</name>
    <dbReference type="NCBI Taxonomy" id="164546"/>
    <lineage>
        <taxon>Bacteria</taxon>
        <taxon>Pseudomonadati</taxon>
        <taxon>Pseudomonadota</taxon>
        <taxon>Betaproteobacteria</taxon>
        <taxon>Burkholderiales</taxon>
        <taxon>Burkholderiaceae</taxon>
        <taxon>Cupriavidus</taxon>
    </lineage>
</organism>
<proteinExistence type="predicted"/>
<dbReference type="AlphaFoldDB" id="A0A375HDD6"/>
<protein>
    <submittedName>
        <fullName evidence="1">Uncharacterized protein</fullName>
    </submittedName>
</protein>
<accession>A0A375HDD6</accession>
<reference evidence="1" key="1">
    <citation type="submission" date="2018-01" db="EMBL/GenBank/DDBJ databases">
        <authorList>
            <person name="Gaut B.S."/>
            <person name="Morton B.R."/>
            <person name="Clegg M.T."/>
            <person name="Duvall M.R."/>
        </authorList>
    </citation>
    <scope>NUCLEOTIDE SEQUENCE</scope>
    <source>
        <strain evidence="1">Cupriavidus taiwanensis STM 8555</strain>
    </source>
</reference>
<sequence>MSSLQGMGISRWQSPMQGRKLLPMCLNCSVTYVGEPYPRCMHRASGMHASGIWKTW</sequence>
<gene>
    <name evidence="1" type="ORF">CBM2612_P0243</name>
</gene>